<dbReference type="InterPro" id="IPR007135">
    <property type="entry name" value="Atg3/Atg10"/>
</dbReference>
<dbReference type="GO" id="GO:0032446">
    <property type="term" value="P:protein modification by small protein conjugation"/>
    <property type="evidence" value="ECO:0007669"/>
    <property type="project" value="TreeGrafter"/>
</dbReference>
<gene>
    <name evidence="7" type="ORF">AGOR_G00015370</name>
</gene>
<dbReference type="GO" id="GO:0061651">
    <property type="term" value="F:Atg12 conjugating enzyme activity"/>
    <property type="evidence" value="ECO:0007669"/>
    <property type="project" value="TreeGrafter"/>
</dbReference>
<dbReference type="EMBL" id="JAERUA010000001">
    <property type="protein sequence ID" value="KAI1905365.1"/>
    <property type="molecule type" value="Genomic_DNA"/>
</dbReference>
<accession>A0A8T3EBS4</accession>
<evidence type="ECO:0000256" key="5">
    <source>
        <dbReference type="ARBA" id="ARBA00023006"/>
    </source>
</evidence>
<dbReference type="Pfam" id="PF03987">
    <property type="entry name" value="Autophagy_act_C"/>
    <property type="match status" value="1"/>
</dbReference>
<comment type="similarity">
    <text evidence="1">Belongs to the ATG10 family.</text>
</comment>
<name>A0A8T3EBS4_9TELE</name>
<evidence type="ECO:0000256" key="4">
    <source>
        <dbReference type="ARBA" id="ARBA00022786"/>
    </source>
</evidence>
<comment type="caution">
    <text evidence="7">The sequence shown here is derived from an EMBL/GenBank/DDBJ whole genome shotgun (WGS) entry which is preliminary data.</text>
</comment>
<evidence type="ECO:0000256" key="3">
    <source>
        <dbReference type="ARBA" id="ARBA00022679"/>
    </source>
</evidence>
<reference evidence="7" key="1">
    <citation type="submission" date="2021-01" db="EMBL/GenBank/DDBJ databases">
        <authorList>
            <person name="Zahm M."/>
            <person name="Roques C."/>
            <person name="Cabau C."/>
            <person name="Klopp C."/>
            <person name="Donnadieu C."/>
            <person name="Jouanno E."/>
            <person name="Lampietro C."/>
            <person name="Louis A."/>
            <person name="Herpin A."/>
            <person name="Echchiki A."/>
            <person name="Berthelot C."/>
            <person name="Parey E."/>
            <person name="Roest-Crollius H."/>
            <person name="Braasch I."/>
            <person name="Postlethwait J."/>
            <person name="Bobe J."/>
            <person name="Montfort J."/>
            <person name="Bouchez O."/>
            <person name="Begum T."/>
            <person name="Mejri S."/>
            <person name="Adams A."/>
            <person name="Chen W.-J."/>
            <person name="Guiguen Y."/>
        </authorList>
    </citation>
    <scope>NUCLEOTIDE SEQUENCE</scope>
    <source>
        <tissue evidence="7">Blood</tissue>
    </source>
</reference>
<dbReference type="GO" id="GO:0000422">
    <property type="term" value="P:autophagy of mitochondrion"/>
    <property type="evidence" value="ECO:0007669"/>
    <property type="project" value="TreeGrafter"/>
</dbReference>
<dbReference type="GO" id="GO:0000045">
    <property type="term" value="P:autophagosome assembly"/>
    <property type="evidence" value="ECO:0007669"/>
    <property type="project" value="TreeGrafter"/>
</dbReference>
<dbReference type="PANTHER" id="PTHR14957">
    <property type="entry name" value="UBIQUITIN-LIKE-CONJUGATING ENZYME ATG10"/>
    <property type="match status" value="1"/>
</dbReference>
<dbReference type="Proteomes" id="UP000829720">
    <property type="component" value="Unassembled WGS sequence"/>
</dbReference>
<dbReference type="AlphaFoldDB" id="A0A8T3EBS4"/>
<evidence type="ECO:0000313" key="7">
    <source>
        <dbReference type="EMBL" id="KAI1905365.1"/>
    </source>
</evidence>
<sequence length="271" mass="30554">MMSGERAEGAEGCFLDEETFRRCCDHFLQRSQALHDGWSWEQVKGTEEGYMKKTVLGTGRVNISTAQDGHPRAGEVMDAVGDQGQVDDLGDEDTPVPAEGSSVIRFEYHVLYSCSYQTPVLYFRASTLDGRPLSLEDVWDQVHPNYRQRLLQGPWDTITQQEHPLIGQPFFFLHPCRTADFMRPLLQVAHAENRKLNYIVSWLSVVGPVVGLDVPLTYCEPLGSPALPLWHLTDHCLTLPPAGAWQTLHSKGCLNPTAFDHHLISFSFTWM</sequence>
<evidence type="ECO:0000256" key="1">
    <source>
        <dbReference type="ARBA" id="ARBA00005696"/>
    </source>
</evidence>
<keyword evidence="4" id="KW-0833">Ubl conjugation pathway</keyword>
<proteinExistence type="inferred from homology"/>
<dbReference type="OrthoDB" id="4089664at2759"/>
<evidence type="ECO:0000313" key="8">
    <source>
        <dbReference type="Proteomes" id="UP000829720"/>
    </source>
</evidence>
<protein>
    <recommendedName>
        <fullName evidence="2">Ubiquitin-like-conjugating enzyme ATG10</fullName>
    </recommendedName>
    <alternativeName>
        <fullName evidence="6">Autophagy-related protein 10</fullName>
    </alternativeName>
</protein>
<evidence type="ECO:0000256" key="2">
    <source>
        <dbReference type="ARBA" id="ARBA00021099"/>
    </source>
</evidence>
<dbReference type="Gene3D" id="3.30.1460.50">
    <property type="match status" value="1"/>
</dbReference>
<keyword evidence="3" id="KW-0808">Transferase</keyword>
<evidence type="ECO:0000256" key="6">
    <source>
        <dbReference type="ARBA" id="ARBA00029833"/>
    </source>
</evidence>
<keyword evidence="5" id="KW-0072">Autophagy</keyword>
<dbReference type="GO" id="GO:0005829">
    <property type="term" value="C:cytosol"/>
    <property type="evidence" value="ECO:0007669"/>
    <property type="project" value="TreeGrafter"/>
</dbReference>
<keyword evidence="8" id="KW-1185">Reference proteome</keyword>
<organism evidence="7 8">
    <name type="scientific">Albula goreensis</name>
    <dbReference type="NCBI Taxonomy" id="1534307"/>
    <lineage>
        <taxon>Eukaryota</taxon>
        <taxon>Metazoa</taxon>
        <taxon>Chordata</taxon>
        <taxon>Craniata</taxon>
        <taxon>Vertebrata</taxon>
        <taxon>Euteleostomi</taxon>
        <taxon>Actinopterygii</taxon>
        <taxon>Neopterygii</taxon>
        <taxon>Teleostei</taxon>
        <taxon>Albuliformes</taxon>
        <taxon>Albulidae</taxon>
        <taxon>Albula</taxon>
    </lineage>
</organism>
<dbReference type="PANTHER" id="PTHR14957:SF1">
    <property type="entry name" value="UBIQUITIN-LIKE-CONJUGATING ENZYME ATG10"/>
    <property type="match status" value="1"/>
</dbReference>